<evidence type="ECO:0000256" key="4">
    <source>
        <dbReference type="ARBA" id="ARBA00022692"/>
    </source>
</evidence>
<dbReference type="SUPFAM" id="SSF82861">
    <property type="entry name" value="Mechanosensitive channel protein MscS (YggB), transmembrane region"/>
    <property type="match status" value="1"/>
</dbReference>
<dbReference type="InterPro" id="IPR023408">
    <property type="entry name" value="MscS_beta-dom_sf"/>
</dbReference>
<evidence type="ECO:0000256" key="5">
    <source>
        <dbReference type="ARBA" id="ARBA00022989"/>
    </source>
</evidence>
<feature type="transmembrane region" description="Helical" evidence="7">
    <location>
        <begin position="318"/>
        <end position="338"/>
    </location>
</feature>
<accession>A0ABN6LEJ9</accession>
<keyword evidence="8" id="KW-0732">Signal</keyword>
<evidence type="ECO:0000256" key="3">
    <source>
        <dbReference type="ARBA" id="ARBA00022475"/>
    </source>
</evidence>
<feature type="transmembrane region" description="Helical" evidence="7">
    <location>
        <begin position="166"/>
        <end position="188"/>
    </location>
</feature>
<dbReference type="EMBL" id="AP025295">
    <property type="protein sequence ID" value="BDD01605.1"/>
    <property type="molecule type" value="Genomic_DNA"/>
</dbReference>
<dbReference type="Proteomes" id="UP001354989">
    <property type="component" value="Plasmid pPP3"/>
</dbReference>
<feature type="transmembrane region" description="Helical" evidence="7">
    <location>
        <begin position="295"/>
        <end position="312"/>
    </location>
</feature>
<dbReference type="Pfam" id="PF21082">
    <property type="entry name" value="MS_channel_3rd"/>
    <property type="match status" value="1"/>
</dbReference>
<geneLocation type="plasmid" evidence="12 13">
    <name>pPP3</name>
</geneLocation>
<name>A0ABN6LEJ9_9BACT</name>
<organism evidence="12 13">
    <name type="scientific">Persicobacter psychrovividus</name>
    <dbReference type="NCBI Taxonomy" id="387638"/>
    <lineage>
        <taxon>Bacteria</taxon>
        <taxon>Pseudomonadati</taxon>
        <taxon>Bacteroidota</taxon>
        <taxon>Cytophagia</taxon>
        <taxon>Cytophagales</taxon>
        <taxon>Persicobacteraceae</taxon>
        <taxon>Persicobacter</taxon>
    </lineage>
</organism>
<dbReference type="Gene3D" id="3.30.70.100">
    <property type="match status" value="1"/>
</dbReference>
<dbReference type="Pfam" id="PF21088">
    <property type="entry name" value="MS_channel_1st"/>
    <property type="match status" value="1"/>
</dbReference>
<evidence type="ECO:0000313" key="13">
    <source>
        <dbReference type="Proteomes" id="UP001354989"/>
    </source>
</evidence>
<feature type="transmembrane region" description="Helical" evidence="7">
    <location>
        <begin position="220"/>
        <end position="240"/>
    </location>
</feature>
<evidence type="ECO:0000259" key="10">
    <source>
        <dbReference type="Pfam" id="PF21082"/>
    </source>
</evidence>
<gene>
    <name evidence="12" type="ORF">PEPS_38850</name>
</gene>
<evidence type="ECO:0000256" key="8">
    <source>
        <dbReference type="SAM" id="SignalP"/>
    </source>
</evidence>
<dbReference type="InterPro" id="IPR049142">
    <property type="entry name" value="MS_channel_1st"/>
</dbReference>
<dbReference type="InterPro" id="IPR011014">
    <property type="entry name" value="MscS_channel_TM-2"/>
</dbReference>
<feature type="domain" description="Mechanosensitive ion channel MscS" evidence="9">
    <location>
        <begin position="336"/>
        <end position="401"/>
    </location>
</feature>
<dbReference type="InterPro" id="IPR010920">
    <property type="entry name" value="LSM_dom_sf"/>
</dbReference>
<keyword evidence="13" id="KW-1185">Reference proteome</keyword>
<dbReference type="Gene3D" id="1.10.287.1260">
    <property type="match status" value="1"/>
</dbReference>
<feature type="domain" description="Mechanosensitive ion channel transmembrane helices 2/3" evidence="11">
    <location>
        <begin position="296"/>
        <end position="335"/>
    </location>
</feature>
<proteinExistence type="inferred from homology"/>
<dbReference type="Gene3D" id="2.30.30.60">
    <property type="match status" value="1"/>
</dbReference>
<keyword evidence="4 7" id="KW-0812">Transmembrane</keyword>
<evidence type="ECO:0000256" key="2">
    <source>
        <dbReference type="ARBA" id="ARBA00008017"/>
    </source>
</evidence>
<dbReference type="SUPFAM" id="SSF50182">
    <property type="entry name" value="Sm-like ribonucleoproteins"/>
    <property type="match status" value="1"/>
</dbReference>
<dbReference type="Pfam" id="PF00924">
    <property type="entry name" value="MS_channel_2nd"/>
    <property type="match status" value="1"/>
</dbReference>
<feature type="chain" id="PRO_5046176526" description="MscS family membrane protein" evidence="8">
    <location>
        <begin position="19"/>
        <end position="536"/>
    </location>
</feature>
<dbReference type="InterPro" id="IPR006685">
    <property type="entry name" value="MscS_channel_2nd"/>
</dbReference>
<evidence type="ECO:0000256" key="1">
    <source>
        <dbReference type="ARBA" id="ARBA00004651"/>
    </source>
</evidence>
<comment type="similarity">
    <text evidence="2">Belongs to the MscS (TC 1.A.23) family.</text>
</comment>
<evidence type="ECO:0000313" key="12">
    <source>
        <dbReference type="EMBL" id="BDD01605.1"/>
    </source>
</evidence>
<sequence>MRHIVFVLLFFCWGAAQAQQTIETLPDTSLISPRSCINNHYYFLQEQHFDKSKSVRSLFPVQGMSEKKLERRALQLKQIYDGVGFYNSVKDIPGQADYIDSLSNEHIYRISKNFPKLYLEKIEGKWYYSKESVLVIPVIHQRVYPYGMDKLLNMLQGLGDNQFLGIYYWQVLGLLIILGICVIVYQVLTHIASNLLERVLLRLKLNKTHGLIIKPLSKPFSLFVVISLAILMLPILQFTAKFQAAFLLILRLLQPFFLLVLIYRLVDIICDYFAKVARTTESTLDDQLVPLLRRFLKVVVVIIGMLLVLQNLDYDITTLLAGISIGGLAFALAAQDTIKNLFGSLMIFVDRPFQIGDWVTGSGFDGTVEEVGFRSTRIRTFHNSVTSIPNGKIADMTVDNMGLRSYRRYKTMIQVTYDTPASAVELFVEGLREIVRQHPETRKDYFHVYFNSYGAHSLDILFYIFFSVPEWGDELRARHEVNLEIMKLAEHLGVRFAFPTQTLHMEEFPGQPSMTPGAMDRQEMEMRMASYFETKK</sequence>
<evidence type="ECO:0008006" key="14">
    <source>
        <dbReference type="Google" id="ProtNLM"/>
    </source>
</evidence>
<dbReference type="InterPro" id="IPR045042">
    <property type="entry name" value="YnaI-like"/>
</dbReference>
<evidence type="ECO:0000259" key="11">
    <source>
        <dbReference type="Pfam" id="PF21088"/>
    </source>
</evidence>
<evidence type="ECO:0000256" key="7">
    <source>
        <dbReference type="SAM" id="Phobius"/>
    </source>
</evidence>
<feature type="signal peptide" evidence="8">
    <location>
        <begin position="1"/>
        <end position="18"/>
    </location>
</feature>
<evidence type="ECO:0000256" key="6">
    <source>
        <dbReference type="ARBA" id="ARBA00023136"/>
    </source>
</evidence>
<evidence type="ECO:0000259" key="9">
    <source>
        <dbReference type="Pfam" id="PF00924"/>
    </source>
</evidence>
<dbReference type="InterPro" id="IPR011066">
    <property type="entry name" value="MscS_channel_C_sf"/>
</dbReference>
<dbReference type="PANTHER" id="PTHR43634:SF2">
    <property type="entry name" value="LOW CONDUCTANCE MECHANOSENSITIVE CHANNEL YNAI"/>
    <property type="match status" value="1"/>
</dbReference>
<feature type="domain" description="Mechanosensitive ion channel MscS C-terminal" evidence="10">
    <location>
        <begin position="411"/>
        <end position="494"/>
    </location>
</feature>
<keyword evidence="3" id="KW-1003">Cell membrane</keyword>
<protein>
    <recommendedName>
        <fullName evidence="14">MscS family membrane protein</fullName>
    </recommendedName>
</protein>
<keyword evidence="6 7" id="KW-0472">Membrane</keyword>
<keyword evidence="12" id="KW-0614">Plasmid</keyword>
<feature type="transmembrane region" description="Helical" evidence="7">
    <location>
        <begin position="252"/>
        <end position="274"/>
    </location>
</feature>
<keyword evidence="5 7" id="KW-1133">Transmembrane helix</keyword>
<dbReference type="InterPro" id="IPR049278">
    <property type="entry name" value="MS_channel_C"/>
</dbReference>
<reference evidence="12 13" key="1">
    <citation type="submission" date="2021-12" db="EMBL/GenBank/DDBJ databases">
        <title>Genome sequencing of bacteria with rrn-lacking chromosome and rrn-plasmid.</title>
        <authorList>
            <person name="Anda M."/>
            <person name="Iwasaki W."/>
        </authorList>
    </citation>
    <scope>NUCLEOTIDE SEQUENCE [LARGE SCALE GENOMIC DNA]</scope>
    <source>
        <strain evidence="12 13">NBRC 101262</strain>
        <plasmid evidence="12 13">pPP3</plasmid>
    </source>
</reference>
<dbReference type="PANTHER" id="PTHR43634">
    <property type="entry name" value="OW CONDUCTANCE MECHANOSENSITIVE CHANNEL"/>
    <property type="match status" value="1"/>
</dbReference>
<comment type="subcellular location">
    <subcellularLocation>
        <location evidence="1">Cell membrane</location>
        <topology evidence="1">Multi-pass membrane protein</topology>
    </subcellularLocation>
</comment>
<dbReference type="SUPFAM" id="SSF82689">
    <property type="entry name" value="Mechanosensitive channel protein MscS (YggB), C-terminal domain"/>
    <property type="match status" value="1"/>
</dbReference>